<proteinExistence type="predicted"/>
<keyword evidence="4 5" id="KW-0472">Membrane</keyword>
<name>A0A7S1WMQ6_ALECA</name>
<evidence type="ECO:0000256" key="2">
    <source>
        <dbReference type="ARBA" id="ARBA00022692"/>
    </source>
</evidence>
<feature type="domain" description="Ion transport" evidence="6">
    <location>
        <begin position="113"/>
        <end position="228"/>
    </location>
</feature>
<keyword evidence="3 5" id="KW-1133">Transmembrane helix</keyword>
<evidence type="ECO:0000313" key="7">
    <source>
        <dbReference type="EMBL" id="CAD9176715.1"/>
    </source>
</evidence>
<dbReference type="InterPro" id="IPR027359">
    <property type="entry name" value="Volt_channel_dom_sf"/>
</dbReference>
<feature type="transmembrane region" description="Helical" evidence="5">
    <location>
        <begin position="201"/>
        <end position="221"/>
    </location>
</feature>
<evidence type="ECO:0000259" key="6">
    <source>
        <dbReference type="Pfam" id="PF00520"/>
    </source>
</evidence>
<evidence type="ECO:0000256" key="5">
    <source>
        <dbReference type="SAM" id="Phobius"/>
    </source>
</evidence>
<dbReference type="GO" id="GO:0016020">
    <property type="term" value="C:membrane"/>
    <property type="evidence" value="ECO:0007669"/>
    <property type="project" value="UniProtKB-SubCell"/>
</dbReference>
<evidence type="ECO:0000256" key="1">
    <source>
        <dbReference type="ARBA" id="ARBA00004141"/>
    </source>
</evidence>
<feature type="transmembrane region" description="Helical" evidence="5">
    <location>
        <begin position="168"/>
        <end position="189"/>
    </location>
</feature>
<dbReference type="Pfam" id="PF00520">
    <property type="entry name" value="Ion_trans"/>
    <property type="match status" value="1"/>
</dbReference>
<dbReference type="Gene3D" id="1.20.120.350">
    <property type="entry name" value="Voltage-gated potassium channels. Chain C"/>
    <property type="match status" value="1"/>
</dbReference>
<feature type="transmembrane region" description="Helical" evidence="5">
    <location>
        <begin position="136"/>
        <end position="156"/>
    </location>
</feature>
<comment type="subcellular location">
    <subcellularLocation>
        <location evidence="1">Membrane</location>
        <topology evidence="1">Multi-pass membrane protein</topology>
    </subcellularLocation>
</comment>
<organism evidence="7">
    <name type="scientific">Alexandrium catenella</name>
    <name type="common">Red tide dinoflagellate</name>
    <name type="synonym">Gonyaulax catenella</name>
    <dbReference type="NCBI Taxonomy" id="2925"/>
    <lineage>
        <taxon>Eukaryota</taxon>
        <taxon>Sar</taxon>
        <taxon>Alveolata</taxon>
        <taxon>Dinophyceae</taxon>
        <taxon>Gonyaulacales</taxon>
        <taxon>Pyrocystaceae</taxon>
        <taxon>Alexandrium</taxon>
    </lineage>
</organism>
<sequence>MLSLVQCSTWDGDDSCEASRCLVTPGVDTSDVEDGCDDRFMPGGHQGAAFAGPPSGSWLLRLGAPVRGAGHKTRSRISRTERARHAILAWRLERPYLLYCMTCFAVTAFLLGWNLVKGVQNNWNLPQWKHHRWEEALEVGIGVLIVAETLLTLRVLGLRAFFSSMWCIFDLAVALLTIVSVCYGLEHLGRRGEICEADVPLLMLRFVLQPARVLAAVAVTYRARRMQNRVDELRVDFDSLPNGGTAFAPMQEMS</sequence>
<dbReference type="GO" id="GO:0005216">
    <property type="term" value="F:monoatomic ion channel activity"/>
    <property type="evidence" value="ECO:0007669"/>
    <property type="project" value="InterPro"/>
</dbReference>
<gene>
    <name evidence="7" type="ORF">ACAT0790_LOCUS53484</name>
</gene>
<evidence type="ECO:0000256" key="3">
    <source>
        <dbReference type="ARBA" id="ARBA00022989"/>
    </source>
</evidence>
<feature type="transmembrane region" description="Helical" evidence="5">
    <location>
        <begin position="96"/>
        <end position="116"/>
    </location>
</feature>
<dbReference type="AlphaFoldDB" id="A0A7S1WMQ6"/>
<evidence type="ECO:0000256" key="4">
    <source>
        <dbReference type="ARBA" id="ARBA00023136"/>
    </source>
</evidence>
<dbReference type="InterPro" id="IPR005821">
    <property type="entry name" value="Ion_trans_dom"/>
</dbReference>
<protein>
    <recommendedName>
        <fullName evidence="6">Ion transport domain-containing protein</fullName>
    </recommendedName>
</protein>
<reference evidence="7" key="1">
    <citation type="submission" date="2021-01" db="EMBL/GenBank/DDBJ databases">
        <authorList>
            <person name="Corre E."/>
            <person name="Pelletier E."/>
            <person name="Niang G."/>
            <person name="Scheremetjew M."/>
            <person name="Finn R."/>
            <person name="Kale V."/>
            <person name="Holt S."/>
            <person name="Cochrane G."/>
            <person name="Meng A."/>
            <person name="Brown T."/>
            <person name="Cohen L."/>
        </authorList>
    </citation>
    <scope>NUCLEOTIDE SEQUENCE</scope>
    <source>
        <strain evidence="7">OF101</strain>
    </source>
</reference>
<keyword evidence="2 5" id="KW-0812">Transmembrane</keyword>
<accession>A0A7S1WMQ6</accession>
<dbReference type="EMBL" id="HBGE01089788">
    <property type="protein sequence ID" value="CAD9176715.1"/>
    <property type="molecule type" value="Transcribed_RNA"/>
</dbReference>